<keyword evidence="2" id="KW-0677">Repeat</keyword>
<reference evidence="8" key="1">
    <citation type="submission" date="2022-11" db="EMBL/GenBank/DDBJ databases">
        <title>Minimal conservation of predation-associated metabolite biosynthetic gene clusters underscores biosynthetic potential of Myxococcota including descriptions for ten novel species: Archangium lansinium sp. nov., Myxococcus landrumus sp. nov., Nannocystis bai.</title>
        <authorList>
            <person name="Ahearne A."/>
            <person name="Stevens C."/>
            <person name="Dowd S."/>
        </authorList>
    </citation>
    <scope>NUCLEOTIDE SEQUENCE</scope>
    <source>
        <strain evidence="8">Fl3</strain>
    </source>
</reference>
<dbReference type="Pfam" id="PF00069">
    <property type="entry name" value="Pkinase"/>
    <property type="match status" value="1"/>
</dbReference>
<feature type="repeat" description="WD" evidence="3">
    <location>
        <begin position="505"/>
        <end position="538"/>
    </location>
</feature>
<dbReference type="EMBL" id="CP114040">
    <property type="protein sequence ID" value="WAS98399.1"/>
    <property type="molecule type" value="Genomic_DNA"/>
</dbReference>
<evidence type="ECO:0000313" key="8">
    <source>
        <dbReference type="EMBL" id="WAS98399.1"/>
    </source>
</evidence>
<sequence length="1157" mass="125256">MSAGRLDDTLSASAALPTRAATPPVEDEILTMPPSETPPPAAPSTLATSRLPQIERDTYVIAGQFAQGGIGRILRAHDPSLDRQVALKELLVRGRPVDEERFVREVLLTARLQHPGIVPVYAAGRWPTGEPFFAMKLVSGRSFDKVLAEAKSLAARLALLPHVLAIAETVAYAHSQRILHRDLKPHNVLVGAFGETVVIDWGLAKELDVADLGAGEPTPVTPGKDLTFVGAVIGTPGYMSPEQAEGAEVDTGTDVYALGAILYHVLSGQLPHDAGNAMEMIYKTVYESPVPLRSREPDAPDELVAIVDKAMARDRRRRYPSAKEFADDLRRFQTGQIVGAHRYTAWERLRRFVRRHRALLGLAAVSVALIVGVTALSFVQVREQRDLAESARDRAEDAERRAQAAQVETERRADNLSFEQARLLLDSDPIEALRLLDNLSPAADWRRARQLTADLDARGLPRVLRGHRAAISRAAFSPSGDLLATTSDDCTLRVWDMSSGTSRVFRGHTGDVWRAAFSPDGGRVASTSRDHTVRVWDLHGGAPQVLVGHTDGVRNVVFSPDGRRLYTADDALALRRWDLDTGVGEVIDRCYANTVPWNARHIGCIDVDSNQAYLHDLATGARTVVRPGDVVMQQAGGLSLDGRWFATTIADGSVWLYDTRAGAGRRLTWPQAPTDVWLGSLREIRFSPASDQLVAPASTTYLRHYDLVRDRGTLLAPHTGYIRRASFSPDGTKVASVGGDARVGIWDVPTATSYPLAVPVHMIDAQFSPDGRWIAAVGNDPRVFVWPASVFEREQYIAPEPIGHDAIAMAPAAGRVLLGGAAALHLVDTAGMRSLAAIPIERPIERVAIAHDGRHGLVLDEDGELLGVSLPAGAIAFRTHVGPGCEGLRAGVDPSRPRFTLACEDGRILLVDFAAGEPVRELGRVEGAPPTLFIPGEPAIVIGGPHGQLLRHDGDAGLRELLRVRNRIAVTVAIPGTRELVFAAEDHVEHVGLDGQRLGQLRGHRLQVGEVGVSGDGRWIVTVSRDNIVRVFDRVSHELRIELAPPDLVDPIAALSHDGSRVAVSVTGGEILLWDIGDGPDPLASRRDFRRLRGLKQVVSLAIEADGRSVVAVGLDGRVVRWRDTLPNDADSLRAFIAARADDDDPPKAEVGCAPPE</sequence>
<keyword evidence="8" id="KW-0418">Kinase</keyword>
<feature type="region of interest" description="Disordered" evidence="5">
    <location>
        <begin position="1"/>
        <end position="46"/>
    </location>
</feature>
<keyword evidence="6" id="KW-0472">Membrane</keyword>
<dbReference type="SUPFAM" id="SSF50978">
    <property type="entry name" value="WD40 repeat-like"/>
    <property type="match status" value="1"/>
</dbReference>
<evidence type="ECO:0000256" key="1">
    <source>
        <dbReference type="ARBA" id="ARBA00022574"/>
    </source>
</evidence>
<dbReference type="SUPFAM" id="SSF82171">
    <property type="entry name" value="DPP6 N-terminal domain-like"/>
    <property type="match status" value="1"/>
</dbReference>
<protein>
    <submittedName>
        <fullName evidence="8">Protein kinase</fullName>
    </submittedName>
</protein>
<dbReference type="Pfam" id="PF00400">
    <property type="entry name" value="WD40"/>
    <property type="match status" value="6"/>
</dbReference>
<feature type="repeat" description="WD" evidence="3">
    <location>
        <begin position="464"/>
        <end position="505"/>
    </location>
</feature>
<dbReference type="GO" id="GO:0016301">
    <property type="term" value="F:kinase activity"/>
    <property type="evidence" value="ECO:0007669"/>
    <property type="project" value="UniProtKB-KW"/>
</dbReference>
<accession>A0ABY7HGG8</accession>
<proteinExistence type="predicted"/>
<dbReference type="SMART" id="SM00220">
    <property type="entry name" value="S_TKc"/>
    <property type="match status" value="1"/>
</dbReference>
<dbReference type="InterPro" id="IPR000719">
    <property type="entry name" value="Prot_kinase_dom"/>
</dbReference>
<gene>
    <name evidence="8" type="ORF">O0S08_19835</name>
</gene>
<keyword evidence="4" id="KW-0175">Coiled coil</keyword>
<feature type="repeat" description="WD" evidence="3">
    <location>
        <begin position="1001"/>
        <end position="1033"/>
    </location>
</feature>
<dbReference type="PROSITE" id="PS50294">
    <property type="entry name" value="WD_REPEATS_REGION"/>
    <property type="match status" value="4"/>
</dbReference>
<dbReference type="PROSITE" id="PS00678">
    <property type="entry name" value="WD_REPEATS_1"/>
    <property type="match status" value="3"/>
</dbReference>
<dbReference type="InterPro" id="IPR036322">
    <property type="entry name" value="WD40_repeat_dom_sf"/>
</dbReference>
<keyword evidence="9" id="KW-1185">Reference proteome</keyword>
<dbReference type="PANTHER" id="PTHR19879:SF9">
    <property type="entry name" value="TRANSCRIPTION INITIATION FACTOR TFIID SUBUNIT 5"/>
    <property type="match status" value="1"/>
</dbReference>
<evidence type="ECO:0000256" key="3">
    <source>
        <dbReference type="PROSITE-ProRule" id="PRU00221"/>
    </source>
</evidence>
<dbReference type="InterPro" id="IPR019775">
    <property type="entry name" value="WD40_repeat_CS"/>
</dbReference>
<dbReference type="PRINTS" id="PR00320">
    <property type="entry name" value="GPROTEINBRPT"/>
</dbReference>
<dbReference type="SUPFAM" id="SSF56112">
    <property type="entry name" value="Protein kinase-like (PK-like)"/>
    <property type="match status" value="1"/>
</dbReference>
<evidence type="ECO:0000256" key="5">
    <source>
        <dbReference type="SAM" id="MobiDB-lite"/>
    </source>
</evidence>
<dbReference type="SMART" id="SM00320">
    <property type="entry name" value="WD40"/>
    <property type="match status" value="7"/>
</dbReference>
<dbReference type="PANTHER" id="PTHR19879">
    <property type="entry name" value="TRANSCRIPTION INITIATION FACTOR TFIID"/>
    <property type="match status" value="1"/>
</dbReference>
<evidence type="ECO:0000256" key="2">
    <source>
        <dbReference type="ARBA" id="ARBA00022737"/>
    </source>
</evidence>
<keyword evidence="8" id="KW-0808">Transferase</keyword>
<evidence type="ECO:0000256" key="6">
    <source>
        <dbReference type="SAM" id="Phobius"/>
    </source>
</evidence>
<dbReference type="CDD" id="cd14014">
    <property type="entry name" value="STKc_PknB_like"/>
    <property type="match status" value="1"/>
</dbReference>
<feature type="domain" description="Protein kinase" evidence="7">
    <location>
        <begin position="59"/>
        <end position="344"/>
    </location>
</feature>
<feature type="repeat" description="WD" evidence="3">
    <location>
        <begin position="546"/>
        <end position="582"/>
    </location>
</feature>
<dbReference type="InterPro" id="IPR020472">
    <property type="entry name" value="WD40_PAC1"/>
</dbReference>
<evidence type="ECO:0000313" key="9">
    <source>
        <dbReference type="Proteomes" id="UP001164459"/>
    </source>
</evidence>
<dbReference type="RefSeq" id="WP_269040765.1">
    <property type="nucleotide sequence ID" value="NZ_CP114040.1"/>
</dbReference>
<evidence type="ECO:0000256" key="4">
    <source>
        <dbReference type="SAM" id="Coils"/>
    </source>
</evidence>
<keyword evidence="6" id="KW-0812">Transmembrane</keyword>
<dbReference type="Proteomes" id="UP001164459">
    <property type="component" value="Chromosome"/>
</dbReference>
<organism evidence="8 9">
    <name type="scientific">Nannocystis punicea</name>
    <dbReference type="NCBI Taxonomy" id="2995304"/>
    <lineage>
        <taxon>Bacteria</taxon>
        <taxon>Pseudomonadati</taxon>
        <taxon>Myxococcota</taxon>
        <taxon>Polyangia</taxon>
        <taxon>Nannocystales</taxon>
        <taxon>Nannocystaceae</taxon>
        <taxon>Nannocystis</taxon>
    </lineage>
</organism>
<dbReference type="InterPro" id="IPR001680">
    <property type="entry name" value="WD40_rpt"/>
</dbReference>
<dbReference type="PROSITE" id="PS50082">
    <property type="entry name" value="WD_REPEATS_2"/>
    <property type="match status" value="5"/>
</dbReference>
<dbReference type="Gene3D" id="2.130.10.10">
    <property type="entry name" value="YVTN repeat-like/Quinoprotein amine dehydrogenase"/>
    <property type="match status" value="4"/>
</dbReference>
<feature type="repeat" description="WD" evidence="3">
    <location>
        <begin position="715"/>
        <end position="756"/>
    </location>
</feature>
<dbReference type="PROSITE" id="PS50011">
    <property type="entry name" value="PROTEIN_KINASE_DOM"/>
    <property type="match status" value="1"/>
</dbReference>
<dbReference type="Gene3D" id="3.30.200.20">
    <property type="entry name" value="Phosphorylase Kinase, domain 1"/>
    <property type="match status" value="1"/>
</dbReference>
<feature type="coiled-coil region" evidence="4">
    <location>
        <begin position="381"/>
        <end position="408"/>
    </location>
</feature>
<name>A0ABY7HGG8_9BACT</name>
<keyword evidence="1 3" id="KW-0853">WD repeat</keyword>
<dbReference type="CDD" id="cd00200">
    <property type="entry name" value="WD40"/>
    <property type="match status" value="1"/>
</dbReference>
<dbReference type="InterPro" id="IPR008271">
    <property type="entry name" value="Ser/Thr_kinase_AS"/>
</dbReference>
<dbReference type="InterPro" id="IPR011009">
    <property type="entry name" value="Kinase-like_dom_sf"/>
</dbReference>
<evidence type="ECO:0000259" key="7">
    <source>
        <dbReference type="PROSITE" id="PS50011"/>
    </source>
</evidence>
<dbReference type="InterPro" id="IPR015943">
    <property type="entry name" value="WD40/YVTN_repeat-like_dom_sf"/>
</dbReference>
<dbReference type="Gene3D" id="1.10.510.10">
    <property type="entry name" value="Transferase(Phosphotransferase) domain 1"/>
    <property type="match status" value="1"/>
</dbReference>
<dbReference type="PROSITE" id="PS00108">
    <property type="entry name" value="PROTEIN_KINASE_ST"/>
    <property type="match status" value="1"/>
</dbReference>
<keyword evidence="6" id="KW-1133">Transmembrane helix</keyword>
<feature type="transmembrane region" description="Helical" evidence="6">
    <location>
        <begin position="358"/>
        <end position="379"/>
    </location>
</feature>